<evidence type="ECO:0000313" key="2">
    <source>
        <dbReference type="Proteomes" id="UP001058860"/>
    </source>
</evidence>
<dbReference type="Proteomes" id="UP001058860">
    <property type="component" value="Chromosome"/>
</dbReference>
<gene>
    <name evidence="1" type="ORF">LRS13_16175</name>
</gene>
<accession>A0ABY5PCA6</accession>
<sequence>MSQVYPVTVDGQWVLIWRDDDHAALHRCGRRAPEVLPKGFTTSTLGQGWVAQAREVKNSGWSIDLLRLSDRRRFVARSVSRDLRNRPHLVITKGRLYVRDHGGMLVSVRLPKG</sequence>
<evidence type="ECO:0000313" key="1">
    <source>
        <dbReference type="EMBL" id="UUY02244.1"/>
    </source>
</evidence>
<reference evidence="2" key="1">
    <citation type="submission" date="2021-11" db="EMBL/GenBank/DDBJ databases">
        <title>Cultivation dependent microbiological survey of springs from the worlds oldest radium mine currently devoted to the extraction of radon-saturated water.</title>
        <authorList>
            <person name="Kapinusova G."/>
            <person name="Smrhova T."/>
            <person name="Strejcek M."/>
            <person name="Suman J."/>
            <person name="Jani K."/>
            <person name="Pajer P."/>
            <person name="Uhlik O."/>
        </authorList>
    </citation>
    <scope>NUCLEOTIDE SEQUENCE [LARGE SCALE GENOMIC DNA]</scope>
    <source>
        <strain evidence="2">J379</strain>
    </source>
</reference>
<name>A0ABY5PCA6_9ACTN</name>
<protein>
    <submittedName>
        <fullName evidence="1">Uncharacterized protein</fullName>
    </submittedName>
</protein>
<keyword evidence="2" id="KW-1185">Reference proteome</keyword>
<proteinExistence type="predicted"/>
<dbReference type="EMBL" id="CP088295">
    <property type="protein sequence ID" value="UUY02244.1"/>
    <property type="molecule type" value="Genomic_DNA"/>
</dbReference>
<dbReference type="RefSeq" id="WP_353862777.1">
    <property type="nucleotide sequence ID" value="NZ_CP088295.1"/>
</dbReference>
<organism evidence="1 2">
    <name type="scientific">Svornostia abyssi</name>
    <dbReference type="NCBI Taxonomy" id="2898438"/>
    <lineage>
        <taxon>Bacteria</taxon>
        <taxon>Bacillati</taxon>
        <taxon>Actinomycetota</taxon>
        <taxon>Thermoleophilia</taxon>
        <taxon>Solirubrobacterales</taxon>
        <taxon>Baekduiaceae</taxon>
        <taxon>Svornostia</taxon>
    </lineage>
</organism>